<reference evidence="1 2" key="1">
    <citation type="submission" date="2015-01" db="EMBL/GenBank/DDBJ databases">
        <title>Evolution of Trichinella species and genotypes.</title>
        <authorList>
            <person name="Korhonen P.K."/>
            <person name="Edoardo P."/>
            <person name="Giuseppe L.R."/>
            <person name="Gasser R.B."/>
        </authorList>
    </citation>
    <scope>NUCLEOTIDE SEQUENCE [LARGE SCALE GENOMIC DNA]</scope>
    <source>
        <strain evidence="1">ISS176</strain>
    </source>
</reference>
<evidence type="ECO:0000313" key="2">
    <source>
        <dbReference type="Proteomes" id="UP000054826"/>
    </source>
</evidence>
<evidence type="ECO:0000313" key="1">
    <source>
        <dbReference type="EMBL" id="KRZ28102.1"/>
    </source>
</evidence>
<dbReference type="AlphaFoldDB" id="A0A0V1IZD4"/>
<organism evidence="1 2">
    <name type="scientific">Trichinella pseudospiralis</name>
    <name type="common">Parasitic roundworm</name>
    <dbReference type="NCBI Taxonomy" id="6337"/>
    <lineage>
        <taxon>Eukaryota</taxon>
        <taxon>Metazoa</taxon>
        <taxon>Ecdysozoa</taxon>
        <taxon>Nematoda</taxon>
        <taxon>Enoplea</taxon>
        <taxon>Dorylaimia</taxon>
        <taxon>Trichinellida</taxon>
        <taxon>Trichinellidae</taxon>
        <taxon>Trichinella</taxon>
    </lineage>
</organism>
<name>A0A0V1IZD4_TRIPS</name>
<protein>
    <submittedName>
        <fullName evidence="1">Uncharacterized protein</fullName>
    </submittedName>
</protein>
<proteinExistence type="predicted"/>
<accession>A0A0V1IZD4</accession>
<gene>
    <name evidence="1" type="ORF">T4C_3162</name>
</gene>
<dbReference type="Proteomes" id="UP000054826">
    <property type="component" value="Unassembled WGS sequence"/>
</dbReference>
<dbReference type="EMBL" id="JYDV01000158">
    <property type="protein sequence ID" value="KRZ28102.1"/>
    <property type="molecule type" value="Genomic_DNA"/>
</dbReference>
<sequence length="62" mass="6981">MGSFIFSVEMKASLHAWQDNKSKTVQNGPTAPDWTMRLFIHAILIEYGWPNARHVDHGATIG</sequence>
<comment type="caution">
    <text evidence="1">The sequence shown here is derived from an EMBL/GenBank/DDBJ whole genome shotgun (WGS) entry which is preliminary data.</text>
</comment>